<evidence type="ECO:0000313" key="8">
    <source>
        <dbReference type="Proteomes" id="UP001147148"/>
    </source>
</evidence>
<dbReference type="PANTHER" id="PTHR10806">
    <property type="entry name" value="SIGNAL PEPTIDASE COMPLEX CATALYTIC SUBUNIT SEC11"/>
    <property type="match status" value="1"/>
</dbReference>
<dbReference type="Proteomes" id="UP001147148">
    <property type="component" value="Unassembled WGS sequence"/>
</dbReference>
<keyword evidence="4 6" id="KW-0472">Membrane</keyword>
<evidence type="ECO:0000256" key="6">
    <source>
        <dbReference type="SAM" id="Phobius"/>
    </source>
</evidence>
<keyword evidence="8" id="KW-1185">Reference proteome</keyword>
<protein>
    <recommendedName>
        <fullName evidence="5">Signal peptidase I</fullName>
        <ecNumber evidence="5">3.4.21.89</ecNumber>
    </recommendedName>
</protein>
<dbReference type="SUPFAM" id="SSF51306">
    <property type="entry name" value="LexA/Signal peptidase"/>
    <property type="match status" value="1"/>
</dbReference>
<comment type="caution">
    <text evidence="7">The sequence shown here is derived from an EMBL/GenBank/DDBJ whole genome shotgun (WGS) entry which is preliminary data.</text>
</comment>
<comment type="subcellular location">
    <subcellularLocation>
        <location evidence="1">Membrane</location>
    </subcellularLocation>
</comment>
<keyword evidence="7" id="KW-0378">Hydrolase</keyword>
<keyword evidence="3 6" id="KW-1133">Transmembrane helix</keyword>
<feature type="transmembrane region" description="Helical" evidence="6">
    <location>
        <begin position="21"/>
        <end position="48"/>
    </location>
</feature>
<evidence type="ECO:0000256" key="5">
    <source>
        <dbReference type="NCBIfam" id="TIGR02228"/>
    </source>
</evidence>
<dbReference type="EC" id="3.4.21.89" evidence="5"/>
<feature type="transmembrane region" description="Helical" evidence="6">
    <location>
        <begin position="150"/>
        <end position="170"/>
    </location>
</feature>
<dbReference type="PANTHER" id="PTHR10806:SF6">
    <property type="entry name" value="SIGNAL PEPTIDASE COMPLEX CATALYTIC SUBUNIT SEC11"/>
    <property type="match status" value="1"/>
</dbReference>
<dbReference type="InterPro" id="IPR001733">
    <property type="entry name" value="Peptidase_S26B"/>
</dbReference>
<dbReference type="RefSeq" id="WP_275471800.1">
    <property type="nucleotide sequence ID" value="NZ_JAPDSH010000005.1"/>
</dbReference>
<proteinExistence type="predicted"/>
<organism evidence="7 8">
    <name type="scientific">Vagococcus proximus</name>
    <dbReference type="NCBI Taxonomy" id="2991417"/>
    <lineage>
        <taxon>Bacteria</taxon>
        <taxon>Bacillati</taxon>
        <taxon>Bacillota</taxon>
        <taxon>Bacilli</taxon>
        <taxon>Lactobacillales</taxon>
        <taxon>Enterococcaceae</taxon>
        <taxon>Vagococcus</taxon>
    </lineage>
</organism>
<gene>
    <name evidence="7" type="ORF">OL233_07935</name>
</gene>
<keyword evidence="2 6" id="KW-0812">Transmembrane</keyword>
<dbReference type="InterPro" id="IPR036286">
    <property type="entry name" value="LexA/Signal_pep-like_sf"/>
</dbReference>
<dbReference type="NCBIfam" id="TIGR02228">
    <property type="entry name" value="sigpep_I_arch"/>
    <property type="match status" value="1"/>
</dbReference>
<accession>A0ABT5X2R6</accession>
<evidence type="ECO:0000256" key="2">
    <source>
        <dbReference type="ARBA" id="ARBA00022692"/>
    </source>
</evidence>
<reference evidence="7" key="1">
    <citation type="submission" date="2022-10" db="EMBL/GenBank/DDBJ databases">
        <title>Vagococcus sp. isolated from poultry meat.</title>
        <authorList>
            <person name="Johansson P."/>
            <person name="Bjorkroth J."/>
        </authorList>
    </citation>
    <scope>NUCLEOTIDE SEQUENCE</scope>
    <source>
        <strain evidence="7">PNs007</strain>
    </source>
</reference>
<name>A0ABT5X2R6_9ENTE</name>
<evidence type="ECO:0000256" key="4">
    <source>
        <dbReference type="ARBA" id="ARBA00023136"/>
    </source>
</evidence>
<dbReference type="EMBL" id="JAPDSH010000005">
    <property type="protein sequence ID" value="MDF0480222.1"/>
    <property type="molecule type" value="Genomic_DNA"/>
</dbReference>
<evidence type="ECO:0000256" key="3">
    <source>
        <dbReference type="ARBA" id="ARBA00022989"/>
    </source>
</evidence>
<evidence type="ECO:0000313" key="7">
    <source>
        <dbReference type="EMBL" id="MDF0480222.1"/>
    </source>
</evidence>
<sequence>MINQESAVIKGVIFGWRISKVIYFVLISCLIIVSISIKLSLFTSYFGYQGRVILSNSMSPRISSGSLVLTKEVTIDEVSVGDVIVVAIGEVSVGHRVIEKFDDSKTVRLKTQGDANKSPDDFWVTDATLKEQAVLSIPYLGMFLLKLQTVRGGIAAICFLLFMYVLDYFIKLLVDKGDGQCDK</sequence>
<dbReference type="GO" id="GO:0009003">
    <property type="term" value="F:signal peptidase activity"/>
    <property type="evidence" value="ECO:0007669"/>
    <property type="project" value="UniProtKB-EC"/>
</dbReference>
<evidence type="ECO:0000256" key="1">
    <source>
        <dbReference type="ARBA" id="ARBA00004370"/>
    </source>
</evidence>
<dbReference type="CDD" id="cd06462">
    <property type="entry name" value="Peptidase_S24_S26"/>
    <property type="match status" value="1"/>
</dbReference>